<dbReference type="EMBL" id="CCBP010000110">
    <property type="protein sequence ID" value="CDO72066.1"/>
    <property type="molecule type" value="Genomic_DNA"/>
</dbReference>
<organism evidence="5 6">
    <name type="scientific">Pycnoporus cinnabarinus</name>
    <name type="common">Cinnabar-red polypore</name>
    <name type="synonym">Trametes cinnabarina</name>
    <dbReference type="NCBI Taxonomy" id="5643"/>
    <lineage>
        <taxon>Eukaryota</taxon>
        <taxon>Fungi</taxon>
        <taxon>Dikarya</taxon>
        <taxon>Basidiomycota</taxon>
        <taxon>Agaricomycotina</taxon>
        <taxon>Agaricomycetes</taxon>
        <taxon>Polyporales</taxon>
        <taxon>Polyporaceae</taxon>
        <taxon>Trametes</taxon>
    </lineage>
</organism>
<evidence type="ECO:0000256" key="1">
    <source>
        <dbReference type="ARBA" id="ARBA00005436"/>
    </source>
</evidence>
<comment type="similarity">
    <text evidence="1">Belongs to the eukaryotic ribosomal protein P1/P2 family.</text>
</comment>
<proteinExistence type="inferred from homology"/>
<feature type="compositionally biased region" description="Low complexity" evidence="4">
    <location>
        <begin position="71"/>
        <end position="83"/>
    </location>
</feature>
<dbReference type="Gene3D" id="1.10.10.1410">
    <property type="match status" value="1"/>
</dbReference>
<dbReference type="HOGENOM" id="CLU_2400791_0_0_1"/>
<dbReference type="PANTHER" id="PTHR21141:SF5">
    <property type="entry name" value="LARGE RIBOSOMAL SUBUNIT PROTEIN P2"/>
    <property type="match status" value="1"/>
</dbReference>
<evidence type="ECO:0000256" key="4">
    <source>
        <dbReference type="SAM" id="MobiDB-lite"/>
    </source>
</evidence>
<evidence type="ECO:0000256" key="2">
    <source>
        <dbReference type="ARBA" id="ARBA00022980"/>
    </source>
</evidence>
<reference evidence="5" key="1">
    <citation type="submission" date="2014-01" db="EMBL/GenBank/DDBJ databases">
        <title>The genome of the white-rot fungus Pycnoporus cinnabarinus: a basidiomycete model with a versatile arsenal for lignocellulosic biomass breakdown.</title>
        <authorList>
            <person name="Levasseur A."/>
            <person name="Lomascolo A."/>
            <person name="Ruiz-Duenas F.J."/>
            <person name="Uzan E."/>
            <person name="Piumi F."/>
            <person name="Kues U."/>
            <person name="Ram A.F.J."/>
            <person name="Murat C."/>
            <person name="Haon M."/>
            <person name="Benoit I."/>
            <person name="Arfi Y."/>
            <person name="Chevret D."/>
            <person name="Drula E."/>
            <person name="Kwon M.J."/>
            <person name="Gouret P."/>
            <person name="Lesage-Meessen L."/>
            <person name="Lombard V."/>
            <person name="Mariette J."/>
            <person name="Noirot C."/>
            <person name="Park J."/>
            <person name="Patyshakuliyeva A."/>
            <person name="Wieneger R.A.B."/>
            <person name="Wosten H.A.B."/>
            <person name="Martin F."/>
            <person name="Coutinho P.M."/>
            <person name="de Vries R."/>
            <person name="Martinez A.T."/>
            <person name="Klopp C."/>
            <person name="Pontarotti P."/>
            <person name="Henrissat B."/>
            <person name="Record E."/>
        </authorList>
    </citation>
    <scope>NUCLEOTIDE SEQUENCE [LARGE SCALE GENOMIC DNA]</scope>
    <source>
        <strain evidence="5">BRFM137</strain>
    </source>
</reference>
<comment type="caution">
    <text evidence="5">The sequence shown here is derived from an EMBL/GenBank/DDBJ whole genome shotgun (WGS) entry which is preliminary data.</text>
</comment>
<dbReference type="GO" id="GO:0003735">
    <property type="term" value="F:structural constituent of ribosome"/>
    <property type="evidence" value="ECO:0007669"/>
    <property type="project" value="InterPro"/>
</dbReference>
<dbReference type="Proteomes" id="UP000029665">
    <property type="component" value="Unassembled WGS sequence"/>
</dbReference>
<feature type="region of interest" description="Disordered" evidence="4">
    <location>
        <begin position="71"/>
        <end position="93"/>
    </location>
</feature>
<dbReference type="GO" id="GO:0002182">
    <property type="term" value="P:cytoplasmic translational elongation"/>
    <property type="evidence" value="ECO:0007669"/>
    <property type="project" value="InterPro"/>
</dbReference>
<keyword evidence="6" id="KW-1185">Reference proteome</keyword>
<dbReference type="AlphaFoldDB" id="A0A060SCV6"/>
<keyword evidence="3" id="KW-0687">Ribonucleoprotein</keyword>
<accession>A0A060SCV6</accession>
<protein>
    <recommendedName>
        <fullName evidence="7">60S acidic ribosomal protein P2</fullName>
    </recommendedName>
</protein>
<dbReference type="CDD" id="cd05833">
    <property type="entry name" value="Ribosomal_P2"/>
    <property type="match status" value="1"/>
</dbReference>
<gene>
    <name evidence="5" type="ORF">BN946_scf184962.g9</name>
</gene>
<dbReference type="GO" id="GO:0022625">
    <property type="term" value="C:cytosolic large ribosomal subunit"/>
    <property type="evidence" value="ECO:0007669"/>
    <property type="project" value="InterPro"/>
</dbReference>
<dbReference type="STRING" id="5643.A0A060SCV6"/>
<evidence type="ECO:0000313" key="6">
    <source>
        <dbReference type="Proteomes" id="UP000029665"/>
    </source>
</evidence>
<keyword evidence="2" id="KW-0689">Ribosomal protein</keyword>
<sequence>MRHLATYLLFRIGEHASPSAADVKDVLGAVSVQSEFDDARLEKIIHELQGGDIDRSSRALRSSLCSAQTGSAAAKGQQQAAKQNITTMGPGKE</sequence>
<name>A0A060SCV6_PYCCI</name>
<evidence type="ECO:0008006" key="7">
    <source>
        <dbReference type="Google" id="ProtNLM"/>
    </source>
</evidence>
<evidence type="ECO:0000256" key="3">
    <source>
        <dbReference type="ARBA" id="ARBA00023274"/>
    </source>
</evidence>
<evidence type="ECO:0000313" key="5">
    <source>
        <dbReference type="EMBL" id="CDO72066.1"/>
    </source>
</evidence>
<dbReference type="PANTHER" id="PTHR21141">
    <property type="entry name" value="60S ACIDIC RIBOSOMAL PROTEIN FAMILY MEMBER"/>
    <property type="match status" value="1"/>
</dbReference>
<dbReference type="InterPro" id="IPR038716">
    <property type="entry name" value="P1/P2_N_sf"/>
</dbReference>
<dbReference type="OrthoDB" id="1227494at2759"/>
<dbReference type="InterPro" id="IPR044076">
    <property type="entry name" value="Ribosomal_P2"/>
</dbReference>